<dbReference type="Proteomes" id="UP000323188">
    <property type="component" value="Unassembled WGS sequence"/>
</dbReference>
<evidence type="ECO:0000313" key="1">
    <source>
        <dbReference type="EMBL" id="KAA2218236.1"/>
    </source>
</evidence>
<protein>
    <submittedName>
        <fullName evidence="1">Uncharacterized protein</fullName>
    </submittedName>
</protein>
<dbReference type="EMBL" id="VUOE01000001">
    <property type="protein sequence ID" value="KAA2218236.1"/>
    <property type="molecule type" value="Genomic_DNA"/>
</dbReference>
<evidence type="ECO:0000313" key="2">
    <source>
        <dbReference type="Proteomes" id="UP000323188"/>
    </source>
</evidence>
<gene>
    <name evidence="1" type="ORF">F0361_01050</name>
</gene>
<comment type="caution">
    <text evidence="1">The sequence shown here is derived from an EMBL/GenBank/DDBJ whole genome shotgun (WGS) entry which is preliminary data.</text>
</comment>
<dbReference type="AlphaFoldDB" id="A0A5B2TUM8"/>
<organism evidence="1 2">
    <name type="scientific">Maribacter flavus</name>
    <dbReference type="NCBI Taxonomy" id="1658664"/>
    <lineage>
        <taxon>Bacteria</taxon>
        <taxon>Pseudomonadati</taxon>
        <taxon>Bacteroidota</taxon>
        <taxon>Flavobacteriia</taxon>
        <taxon>Flavobacteriales</taxon>
        <taxon>Flavobacteriaceae</taxon>
        <taxon>Maribacter</taxon>
    </lineage>
</organism>
<proteinExistence type="predicted"/>
<dbReference type="RefSeq" id="WP_154916856.1">
    <property type="nucleotide sequence ID" value="NZ_VUOE01000001.1"/>
</dbReference>
<accession>A0A5B2TUM8</accession>
<sequence>MQKFIHDDFELDLSSYQINRIEENTWFSDTFFTKYTFPFEIKLTDEISTAFGAIKDFNVESPRTFYKGYLFIDGTHHEAELEILETLDHIASVEISYGFEELPNFDKKLSELPLEKNDLPESLFDHAEDIIDKTYPAVNYNFVQVHTDSFDPEEDRWLGFERIINNYKNGAFLVNEFDVNDNLTYNRNIMIPMPYLLHVLKAGFQDAGFNLKGDILTDPDILKLLFYKETEEYVNARIEGEEIVYQTDEFIEQYRQRYTFGFLSLGSITTTLGRYGFDYTFPKVGRYKVAGNIYLRRENSEAEAKVLFKGNQVWRRYEGLLRSGFSSVIRTVDIIVDVENINDVLRIESNQISYGMVNDVVDNQQPLVDLTITPLAIYENGALIPPIITTQKLDLTKCVPDVTFGDLVKCIKNWKNMDIALDGKDIFMNYIEPQLSVTDAIDLSGFNQKTPRRRFSQGDSFLLKFADVDDENLQLQSVYVDIEGVQTDGFSTNEKTNEIVIDAIPLPNVFRNDVTTALAVDDGKSKMCFILYEGQPAQLNVAEDNITIQMPEIYAAHWSKWLDFRLRSQGFVTRFRAHELLAREITGKSHVFMYNNYHLIRVLNKTNVPGRPFFEVELEMESLK</sequence>
<name>A0A5B2TUM8_9FLAO</name>
<reference evidence="1 2" key="1">
    <citation type="submission" date="2019-09" db="EMBL/GenBank/DDBJ databases">
        <authorList>
            <person name="Khan S.A."/>
            <person name="Jeon C.O."/>
            <person name="Chun B.H."/>
            <person name="Jeong S.E."/>
        </authorList>
    </citation>
    <scope>NUCLEOTIDE SEQUENCE [LARGE SCALE GENOMIC DNA]</scope>
    <source>
        <strain evidence="1 2">KCTC 42508</strain>
    </source>
</reference>